<dbReference type="AlphaFoldDB" id="A0A433SGV7"/>
<accession>A0A433SGV7</accession>
<reference evidence="1 2" key="1">
    <citation type="submission" date="2018-01" db="EMBL/GenBank/DDBJ databases">
        <title>Saezia sanguinis gen. nov., sp. nov., in the order Burkholderiales isolated from human blood.</title>
        <authorList>
            <person name="Medina-Pascual M.J."/>
            <person name="Valdezate S."/>
            <person name="Monzon S."/>
            <person name="Cuesta I."/>
            <person name="Carrasco G."/>
            <person name="Villalon P."/>
            <person name="Saez-Nieto J.A."/>
        </authorList>
    </citation>
    <scope>NUCLEOTIDE SEQUENCE [LARGE SCALE GENOMIC DNA]</scope>
    <source>
        <strain evidence="1 2">CNM695-12</strain>
    </source>
</reference>
<gene>
    <name evidence="1" type="ORF">CUZ56_00472</name>
</gene>
<dbReference type="RefSeq" id="WP_126977816.1">
    <property type="nucleotide sequence ID" value="NZ_PQSP01000001.1"/>
</dbReference>
<proteinExistence type="predicted"/>
<evidence type="ECO:0000313" key="1">
    <source>
        <dbReference type="EMBL" id="RUS67989.1"/>
    </source>
</evidence>
<dbReference type="OrthoDB" id="8913478at2"/>
<comment type="caution">
    <text evidence="1">The sequence shown here is derived from an EMBL/GenBank/DDBJ whole genome shotgun (WGS) entry which is preliminary data.</text>
</comment>
<dbReference type="EMBL" id="PQSP01000001">
    <property type="protein sequence ID" value="RUS67989.1"/>
    <property type="molecule type" value="Genomic_DNA"/>
</dbReference>
<keyword evidence="2" id="KW-1185">Reference proteome</keyword>
<evidence type="ECO:0000313" key="2">
    <source>
        <dbReference type="Proteomes" id="UP000286947"/>
    </source>
</evidence>
<name>A0A433SGV7_9BURK</name>
<organism evidence="1 2">
    <name type="scientific">Saezia sanguinis</name>
    <dbReference type="NCBI Taxonomy" id="1965230"/>
    <lineage>
        <taxon>Bacteria</taxon>
        <taxon>Pseudomonadati</taxon>
        <taxon>Pseudomonadota</taxon>
        <taxon>Betaproteobacteria</taxon>
        <taxon>Burkholderiales</taxon>
        <taxon>Saeziaceae</taxon>
        <taxon>Saezia</taxon>
    </lineage>
</organism>
<dbReference type="Pfam" id="PF13384">
    <property type="entry name" value="HTH_23"/>
    <property type="match status" value="1"/>
</dbReference>
<sequence>MLNRIPRNIPPLPVLLAEIGATPRQVARVLQVSERTVYQWLKTGREPWSARIALFRLTRWGYSIIHTDAENEARLFAALARARADQLHELEKAAFFSVVKKTASASNEAVFDSFNNQNNSRLRERPLSLLPQKKLSQQNDSLPG</sequence>
<dbReference type="Proteomes" id="UP000286947">
    <property type="component" value="Unassembled WGS sequence"/>
</dbReference>
<protein>
    <submittedName>
        <fullName evidence="1">Uncharacterized protein</fullName>
    </submittedName>
</protein>